<proteinExistence type="predicted"/>
<dbReference type="Proteomes" id="UP000319160">
    <property type="component" value="Unassembled WGS sequence"/>
</dbReference>
<gene>
    <name evidence="6" type="ORF">FHL15_005363</name>
</gene>
<sequence length="304" mass="35126">MFTHWDKASNRTRIYFIDTDAHFVDRVLTAMLATLQQTGSPPHDPLWMYPAVLTDYLNLQHIATYAIRDLVGFEQKKAEPERRAAEVIGTARTRVDYARMHKIAQFAMVVCEVLQVNIKTMEYIVACHEDFMRQRTEPMLMTEMNSAATVYKIHQQLRTFAHVIFSTHCRCLSYLSSLQNEIQLVFNVVSQDEARASVAIARATKSDNEIMKTTSFIALLFLPPTFISAIFSTSFFRFGDDEKGWQVSNKFWWYWVIVVPVTLLCLLVWYKVFFRRAHIYGLDPTMGPEADVEVKNLGKQDGLV</sequence>
<accession>A0A553I0F9</accession>
<evidence type="ECO:0000313" key="7">
    <source>
        <dbReference type="Proteomes" id="UP000319160"/>
    </source>
</evidence>
<dbReference type="AlphaFoldDB" id="A0A553I0F9"/>
<reference evidence="7" key="1">
    <citation type="submission" date="2019-06" db="EMBL/GenBank/DDBJ databases">
        <title>Draft genome sequence of the griseofulvin-producing fungus Xylaria cubensis strain G536.</title>
        <authorList>
            <person name="Mead M.E."/>
            <person name="Raja H.A."/>
            <person name="Steenwyk J.L."/>
            <person name="Knowles S.L."/>
            <person name="Oberlies N.H."/>
            <person name="Rokas A."/>
        </authorList>
    </citation>
    <scope>NUCLEOTIDE SEQUENCE [LARGE SCALE GENOMIC DNA]</scope>
    <source>
        <strain evidence="7">G536</strain>
    </source>
</reference>
<evidence type="ECO:0000256" key="4">
    <source>
        <dbReference type="ARBA" id="ARBA00023136"/>
    </source>
</evidence>
<feature type="transmembrane region" description="Helical" evidence="5">
    <location>
        <begin position="216"/>
        <end position="239"/>
    </location>
</feature>
<name>A0A553I0F9_9PEZI</name>
<keyword evidence="7" id="KW-1185">Reference proteome</keyword>
<organism evidence="6 7">
    <name type="scientific">Xylaria flabelliformis</name>
    <dbReference type="NCBI Taxonomy" id="2512241"/>
    <lineage>
        <taxon>Eukaryota</taxon>
        <taxon>Fungi</taxon>
        <taxon>Dikarya</taxon>
        <taxon>Ascomycota</taxon>
        <taxon>Pezizomycotina</taxon>
        <taxon>Sordariomycetes</taxon>
        <taxon>Xylariomycetidae</taxon>
        <taxon>Xylariales</taxon>
        <taxon>Xylariaceae</taxon>
        <taxon>Xylaria</taxon>
    </lineage>
</organism>
<dbReference type="EMBL" id="VFLP01000027">
    <property type="protein sequence ID" value="TRX93687.1"/>
    <property type="molecule type" value="Genomic_DNA"/>
</dbReference>
<feature type="transmembrane region" description="Helical" evidence="5">
    <location>
        <begin position="251"/>
        <end position="270"/>
    </location>
</feature>
<keyword evidence="2 5" id="KW-0812">Transmembrane</keyword>
<dbReference type="GO" id="GO:0016020">
    <property type="term" value="C:membrane"/>
    <property type="evidence" value="ECO:0007669"/>
    <property type="project" value="UniProtKB-SubCell"/>
</dbReference>
<dbReference type="Gene3D" id="1.20.58.340">
    <property type="entry name" value="Magnesium transport protein CorA, transmembrane region"/>
    <property type="match status" value="1"/>
</dbReference>
<dbReference type="SUPFAM" id="SSF144083">
    <property type="entry name" value="Magnesium transport protein CorA, transmembrane region"/>
    <property type="match status" value="1"/>
</dbReference>
<comment type="caution">
    <text evidence="6">The sequence shown here is derived from an EMBL/GenBank/DDBJ whole genome shotgun (WGS) entry which is preliminary data.</text>
</comment>
<dbReference type="OrthoDB" id="5207033at2759"/>
<comment type="subcellular location">
    <subcellularLocation>
        <location evidence="1">Membrane</location>
        <topology evidence="1">Multi-pass membrane protein</topology>
    </subcellularLocation>
</comment>
<evidence type="ECO:0000313" key="6">
    <source>
        <dbReference type="EMBL" id="TRX93687.1"/>
    </source>
</evidence>
<evidence type="ECO:0000256" key="1">
    <source>
        <dbReference type="ARBA" id="ARBA00004141"/>
    </source>
</evidence>
<evidence type="ECO:0000256" key="5">
    <source>
        <dbReference type="SAM" id="Phobius"/>
    </source>
</evidence>
<keyword evidence="4 5" id="KW-0472">Membrane</keyword>
<evidence type="ECO:0000256" key="2">
    <source>
        <dbReference type="ARBA" id="ARBA00022692"/>
    </source>
</evidence>
<protein>
    <submittedName>
        <fullName evidence="6">Uncharacterized protein</fullName>
    </submittedName>
</protein>
<evidence type="ECO:0000256" key="3">
    <source>
        <dbReference type="ARBA" id="ARBA00022989"/>
    </source>
</evidence>
<keyword evidence="3 5" id="KW-1133">Transmembrane helix</keyword>
<dbReference type="InterPro" id="IPR045863">
    <property type="entry name" value="CorA_TM1_TM2"/>
</dbReference>